<dbReference type="PANTHER" id="PTHR12388">
    <property type="entry name" value="MITOCHONDRIA ASSOCIATED GRANULOCYTE MACROPHAGE CSF SIGNALING MOLECULE"/>
    <property type="match status" value="1"/>
</dbReference>
<name>A0A6L2Q655_COPFO</name>
<comment type="subcellular location">
    <subcellularLocation>
        <location evidence="1">Mitochondrion inner membrane</location>
        <topology evidence="1">Peripheral membrane protein</topology>
        <orientation evidence="1">Matrix side</orientation>
    </subcellularLocation>
</comment>
<dbReference type="GO" id="GO:0030150">
    <property type="term" value="P:protein import into mitochondrial matrix"/>
    <property type="evidence" value="ECO:0007669"/>
    <property type="project" value="InterPro"/>
</dbReference>
<dbReference type="InterPro" id="IPR036869">
    <property type="entry name" value="J_dom_sf"/>
</dbReference>
<comment type="similarity">
    <text evidence="2">Belongs to the TIM16/PAM16 family.</text>
</comment>
<evidence type="ECO:0000256" key="5">
    <source>
        <dbReference type="ARBA" id="ARBA00022927"/>
    </source>
</evidence>
<dbReference type="Gene3D" id="1.10.287.110">
    <property type="entry name" value="DnaJ domain"/>
    <property type="match status" value="1"/>
</dbReference>
<evidence type="ECO:0000313" key="9">
    <source>
        <dbReference type="EMBL" id="GFG38992.1"/>
    </source>
</evidence>
<dbReference type="PANTHER" id="PTHR12388:SF0">
    <property type="entry name" value="MITOCHONDRIAL IMPORT INNER MEMBRANE TRANSLOCASE SUBUNIT TIM16"/>
    <property type="match status" value="1"/>
</dbReference>
<keyword evidence="8" id="KW-0472">Membrane</keyword>
<gene>
    <name evidence="9" type="ORF">Cfor_08015</name>
</gene>
<evidence type="ECO:0000256" key="4">
    <source>
        <dbReference type="ARBA" id="ARBA00022792"/>
    </source>
</evidence>
<dbReference type="Pfam" id="PF03656">
    <property type="entry name" value="Pam16"/>
    <property type="match status" value="1"/>
</dbReference>
<dbReference type="InParanoid" id="A0A6L2Q655"/>
<keyword evidence="4" id="KW-0999">Mitochondrion inner membrane</keyword>
<comment type="caution">
    <text evidence="9">The sequence shown here is derived from an EMBL/GenBank/DDBJ whole genome shotgun (WGS) entry which is preliminary data.</text>
</comment>
<keyword evidence="6" id="KW-0811">Translocation</keyword>
<evidence type="ECO:0000313" key="10">
    <source>
        <dbReference type="Proteomes" id="UP000502823"/>
    </source>
</evidence>
<keyword evidence="10" id="KW-1185">Reference proteome</keyword>
<dbReference type="OrthoDB" id="10262892at2759"/>
<reference evidence="10" key="1">
    <citation type="submission" date="2020-01" db="EMBL/GenBank/DDBJ databases">
        <title>Draft genome sequence of the Termite Coptotermes fromosanus.</title>
        <authorList>
            <person name="Itakura S."/>
            <person name="Yosikawa Y."/>
            <person name="Umezawa K."/>
        </authorList>
    </citation>
    <scope>NUCLEOTIDE SEQUENCE [LARGE SCALE GENOMIC DNA]</scope>
</reference>
<dbReference type="FunFam" id="1.10.287.110:FF:000006">
    <property type="entry name" value="Import inner membrane translocase subunit TIM16"/>
    <property type="match status" value="1"/>
</dbReference>
<dbReference type="InterPro" id="IPR005341">
    <property type="entry name" value="Tim16"/>
</dbReference>
<dbReference type="EMBL" id="BLKM01000841">
    <property type="protein sequence ID" value="GFG38992.1"/>
    <property type="molecule type" value="Genomic_DNA"/>
</dbReference>
<keyword evidence="7" id="KW-0496">Mitochondrion</keyword>
<dbReference type="GO" id="GO:0005744">
    <property type="term" value="C:TIM23 mitochondrial import inner membrane translocase complex"/>
    <property type="evidence" value="ECO:0007669"/>
    <property type="project" value="InterPro"/>
</dbReference>
<evidence type="ECO:0000256" key="1">
    <source>
        <dbReference type="ARBA" id="ARBA00004443"/>
    </source>
</evidence>
<evidence type="ECO:0000256" key="8">
    <source>
        <dbReference type="ARBA" id="ARBA00023136"/>
    </source>
</evidence>
<proteinExistence type="inferred from homology"/>
<evidence type="ECO:0000256" key="2">
    <source>
        <dbReference type="ARBA" id="ARBA00008817"/>
    </source>
</evidence>
<organism evidence="9 10">
    <name type="scientific">Coptotermes formosanus</name>
    <name type="common">Formosan subterranean termite</name>
    <dbReference type="NCBI Taxonomy" id="36987"/>
    <lineage>
        <taxon>Eukaryota</taxon>
        <taxon>Metazoa</taxon>
        <taxon>Ecdysozoa</taxon>
        <taxon>Arthropoda</taxon>
        <taxon>Hexapoda</taxon>
        <taxon>Insecta</taxon>
        <taxon>Pterygota</taxon>
        <taxon>Neoptera</taxon>
        <taxon>Polyneoptera</taxon>
        <taxon>Dictyoptera</taxon>
        <taxon>Blattodea</taxon>
        <taxon>Blattoidea</taxon>
        <taxon>Termitoidae</taxon>
        <taxon>Rhinotermitidae</taxon>
        <taxon>Coptotermes</taxon>
    </lineage>
</organism>
<dbReference type="AlphaFoldDB" id="A0A6L2Q655"/>
<evidence type="ECO:0000256" key="6">
    <source>
        <dbReference type="ARBA" id="ARBA00023010"/>
    </source>
</evidence>
<sequence>MAKYIAQIIILGTQVIGRAFARALRQEFAASQEAARRGGGGQQGASRAAFNARSGITVEEAQQILNVDKLDPELIAKNFEHLFNANDKSKGGSFYLQSKVVRAKERLDQELESRKPETEP</sequence>
<dbReference type="Proteomes" id="UP000502823">
    <property type="component" value="Unassembled WGS sequence"/>
</dbReference>
<evidence type="ECO:0000256" key="7">
    <source>
        <dbReference type="ARBA" id="ARBA00023128"/>
    </source>
</evidence>
<accession>A0A6L2Q655</accession>
<keyword evidence="3" id="KW-0813">Transport</keyword>
<protein>
    <submittedName>
        <fullName evidence="9">Uncharacterized protein</fullName>
    </submittedName>
</protein>
<keyword evidence="5" id="KW-0653">Protein transport</keyword>
<evidence type="ECO:0000256" key="3">
    <source>
        <dbReference type="ARBA" id="ARBA00022448"/>
    </source>
</evidence>
<dbReference type="FunCoup" id="A0A6L2Q655">
    <property type="interactions" value="594"/>
</dbReference>